<dbReference type="Proteomes" id="UP000824120">
    <property type="component" value="Chromosome 5"/>
</dbReference>
<name>A0A9J5Z292_SOLCO</name>
<evidence type="ECO:0000313" key="1">
    <source>
        <dbReference type="EMBL" id="KAG5605524.1"/>
    </source>
</evidence>
<sequence length="126" mass="14655">MQVQAQQRYSNALTTKMIPYSHTIFQHFRVPKSHTTLTLTNLNTCMTSPIGLPLFSIQHSFQLTQDHKGLFNTCNGAECKERSQLFKFLPRKRIRLKRVQARFTHLTRLATNEVYCQIVSLFKIVA</sequence>
<comment type="caution">
    <text evidence="1">The sequence shown here is derived from an EMBL/GenBank/DDBJ whole genome shotgun (WGS) entry which is preliminary data.</text>
</comment>
<organism evidence="1 2">
    <name type="scientific">Solanum commersonii</name>
    <name type="common">Commerson's wild potato</name>
    <name type="synonym">Commerson's nightshade</name>
    <dbReference type="NCBI Taxonomy" id="4109"/>
    <lineage>
        <taxon>Eukaryota</taxon>
        <taxon>Viridiplantae</taxon>
        <taxon>Streptophyta</taxon>
        <taxon>Embryophyta</taxon>
        <taxon>Tracheophyta</taxon>
        <taxon>Spermatophyta</taxon>
        <taxon>Magnoliopsida</taxon>
        <taxon>eudicotyledons</taxon>
        <taxon>Gunneridae</taxon>
        <taxon>Pentapetalae</taxon>
        <taxon>asterids</taxon>
        <taxon>lamiids</taxon>
        <taxon>Solanales</taxon>
        <taxon>Solanaceae</taxon>
        <taxon>Solanoideae</taxon>
        <taxon>Solaneae</taxon>
        <taxon>Solanum</taxon>
    </lineage>
</organism>
<evidence type="ECO:0000313" key="2">
    <source>
        <dbReference type="Proteomes" id="UP000824120"/>
    </source>
</evidence>
<accession>A0A9J5Z292</accession>
<gene>
    <name evidence="1" type="ORF">H5410_027016</name>
</gene>
<protein>
    <submittedName>
        <fullName evidence="1">Uncharacterized protein</fullName>
    </submittedName>
</protein>
<proteinExistence type="predicted"/>
<keyword evidence="2" id="KW-1185">Reference proteome</keyword>
<dbReference type="EMBL" id="JACXVP010000005">
    <property type="protein sequence ID" value="KAG5605524.1"/>
    <property type="molecule type" value="Genomic_DNA"/>
</dbReference>
<dbReference type="AlphaFoldDB" id="A0A9J5Z292"/>
<reference evidence="1 2" key="1">
    <citation type="submission" date="2020-09" db="EMBL/GenBank/DDBJ databases">
        <title>De no assembly of potato wild relative species, Solanum commersonii.</title>
        <authorList>
            <person name="Cho K."/>
        </authorList>
    </citation>
    <scope>NUCLEOTIDE SEQUENCE [LARGE SCALE GENOMIC DNA]</scope>
    <source>
        <strain evidence="1">LZ3.2</strain>
        <tissue evidence="1">Leaf</tissue>
    </source>
</reference>